<comment type="subcellular location">
    <subcellularLocation>
        <location evidence="1 10">Cell membrane</location>
        <topology evidence="1 10">Multi-pass membrane protein</topology>
    </subcellularLocation>
</comment>
<dbReference type="RefSeq" id="XP_062715083.1">
    <property type="nucleotide sequence ID" value="XM_062859099.1"/>
</dbReference>
<accession>A0ABM1Z6Y7</accession>
<evidence type="ECO:0000256" key="7">
    <source>
        <dbReference type="ARBA" id="ARBA00023136"/>
    </source>
</evidence>
<dbReference type="EnsemblMetazoa" id="AALFPA23_015639.R22781">
    <property type="protein sequence ID" value="AALFPA23_015639.P22781"/>
    <property type="gene ID" value="AALFPA23_015639"/>
</dbReference>
<feature type="transmembrane region" description="Helical" evidence="10">
    <location>
        <begin position="292"/>
        <end position="313"/>
    </location>
</feature>
<evidence type="ECO:0000256" key="10">
    <source>
        <dbReference type="RuleBase" id="RU351113"/>
    </source>
</evidence>
<organism evidence="11 12">
    <name type="scientific">Aedes albopictus</name>
    <name type="common">Asian tiger mosquito</name>
    <name type="synonym">Stegomyia albopicta</name>
    <dbReference type="NCBI Taxonomy" id="7160"/>
    <lineage>
        <taxon>Eukaryota</taxon>
        <taxon>Metazoa</taxon>
        <taxon>Ecdysozoa</taxon>
        <taxon>Arthropoda</taxon>
        <taxon>Hexapoda</taxon>
        <taxon>Insecta</taxon>
        <taxon>Pterygota</taxon>
        <taxon>Neoptera</taxon>
        <taxon>Endopterygota</taxon>
        <taxon>Diptera</taxon>
        <taxon>Nematocera</taxon>
        <taxon>Culicoidea</taxon>
        <taxon>Culicidae</taxon>
        <taxon>Culicinae</taxon>
        <taxon>Aedini</taxon>
        <taxon>Aedes</taxon>
        <taxon>Stegomyia</taxon>
    </lineage>
</organism>
<evidence type="ECO:0000256" key="3">
    <source>
        <dbReference type="ARBA" id="ARBA00022606"/>
    </source>
</evidence>
<dbReference type="InterPro" id="IPR004117">
    <property type="entry name" value="7tm6_olfct_rcpt"/>
</dbReference>
<evidence type="ECO:0000256" key="2">
    <source>
        <dbReference type="ARBA" id="ARBA00022475"/>
    </source>
</evidence>
<feature type="transmembrane region" description="Helical" evidence="10">
    <location>
        <begin position="189"/>
        <end position="217"/>
    </location>
</feature>
<keyword evidence="8 10" id="KW-0675">Receptor</keyword>
<comment type="caution">
    <text evidence="10">Lacks conserved residue(s) required for the propagation of feature annotation.</text>
</comment>
<name>A0ABM1Z6Y7_AEDAL</name>
<feature type="transmembrane region" description="Helical" evidence="10">
    <location>
        <begin position="149"/>
        <end position="169"/>
    </location>
</feature>
<evidence type="ECO:0000313" key="11">
    <source>
        <dbReference type="EnsemblMetazoa" id="AALFPA23_015639.P22781"/>
    </source>
</evidence>
<comment type="similarity">
    <text evidence="10">Belongs to the insect chemoreceptor superfamily. Heteromeric odorant receptor channel (TC 1.A.69) family.</text>
</comment>
<keyword evidence="9 10" id="KW-0807">Transducer</keyword>
<keyword evidence="7 10" id="KW-0472">Membrane</keyword>
<evidence type="ECO:0000256" key="9">
    <source>
        <dbReference type="ARBA" id="ARBA00023224"/>
    </source>
</evidence>
<keyword evidence="4 10" id="KW-0812">Transmembrane</keyword>
<evidence type="ECO:0000256" key="4">
    <source>
        <dbReference type="ARBA" id="ARBA00022692"/>
    </source>
</evidence>
<keyword evidence="6 10" id="KW-1133">Transmembrane helix</keyword>
<keyword evidence="3 10" id="KW-0716">Sensory transduction</keyword>
<evidence type="ECO:0000256" key="8">
    <source>
        <dbReference type="ARBA" id="ARBA00023170"/>
    </source>
</evidence>
<dbReference type="PANTHER" id="PTHR21137">
    <property type="entry name" value="ODORANT RECEPTOR"/>
    <property type="match status" value="1"/>
</dbReference>
<keyword evidence="5 10" id="KW-0552">Olfaction</keyword>
<keyword evidence="2" id="KW-1003">Cell membrane</keyword>
<evidence type="ECO:0000313" key="12">
    <source>
        <dbReference type="Proteomes" id="UP000069940"/>
    </source>
</evidence>
<feature type="transmembrane region" description="Helical" evidence="10">
    <location>
        <begin position="319"/>
        <end position="341"/>
    </location>
</feature>
<dbReference type="PANTHER" id="PTHR21137:SF35">
    <property type="entry name" value="ODORANT RECEPTOR 19A-RELATED"/>
    <property type="match status" value="1"/>
</dbReference>
<dbReference type="GeneID" id="109418637"/>
<dbReference type="Proteomes" id="UP000069940">
    <property type="component" value="Unassembled WGS sequence"/>
</dbReference>
<sequence>MNQVRILKRKVQQDWKSCKDFLWPSEPGNDYFRLLDYIVAFAGTRFVPKNRRHKRLLPLWKVYHWMCHYHTVYLFSNAIAHLDRRDNFGEFSWFLMIALEVFMGHVKDFIVAKYTDEIEHAQHFLNKQATIVLDSVYDRQRRKSYFRKIQIVCAAIGLVSLNMLLMMTIPSAQIDELFALSSSIPLSNVLYYFFKFTISPAWPCKIISSTALITSILDGFKTEMMIFANDLESTVQHSESSCFGRIPVSGTQRNQNIDEDSFRNLQHHIYRKISRHVELLEKIKKFQPFVEVFFFVLYFHAMVLIGTYIFVILQTEFSIGSAMILMAVSVYFLKCYFWCWVINSFQDVNEQIAVHIMKLITAIPHSKEHHLEYTELRTMLMIMMMRTQSSAEFSCGGLSVISVELFGNLLNVSYSVITFLLNII</sequence>
<evidence type="ECO:0000256" key="1">
    <source>
        <dbReference type="ARBA" id="ARBA00004651"/>
    </source>
</evidence>
<evidence type="ECO:0000256" key="6">
    <source>
        <dbReference type="ARBA" id="ARBA00022989"/>
    </source>
</evidence>
<proteinExistence type="inferred from homology"/>
<reference evidence="11" key="2">
    <citation type="submission" date="2025-05" db="UniProtKB">
        <authorList>
            <consortium name="EnsemblMetazoa"/>
        </authorList>
    </citation>
    <scope>IDENTIFICATION</scope>
    <source>
        <strain evidence="11">Foshan</strain>
    </source>
</reference>
<protein>
    <recommendedName>
        <fullName evidence="10">Odorant receptor</fullName>
    </recommendedName>
</protein>
<reference evidence="12" key="1">
    <citation type="journal article" date="2015" name="Proc. Natl. Acad. Sci. U.S.A.">
        <title>Genome sequence of the Asian Tiger mosquito, Aedes albopictus, reveals insights into its biology, genetics, and evolution.</title>
        <authorList>
            <person name="Chen X.G."/>
            <person name="Jiang X."/>
            <person name="Gu J."/>
            <person name="Xu M."/>
            <person name="Wu Y."/>
            <person name="Deng Y."/>
            <person name="Zhang C."/>
            <person name="Bonizzoni M."/>
            <person name="Dermauw W."/>
            <person name="Vontas J."/>
            <person name="Armbruster P."/>
            <person name="Huang X."/>
            <person name="Yang Y."/>
            <person name="Zhang H."/>
            <person name="He W."/>
            <person name="Peng H."/>
            <person name="Liu Y."/>
            <person name="Wu K."/>
            <person name="Chen J."/>
            <person name="Lirakis M."/>
            <person name="Topalis P."/>
            <person name="Van Leeuwen T."/>
            <person name="Hall A.B."/>
            <person name="Jiang X."/>
            <person name="Thorpe C."/>
            <person name="Mueller R.L."/>
            <person name="Sun C."/>
            <person name="Waterhouse R.M."/>
            <person name="Yan G."/>
            <person name="Tu Z.J."/>
            <person name="Fang X."/>
            <person name="James A.A."/>
        </authorList>
    </citation>
    <scope>NUCLEOTIDE SEQUENCE [LARGE SCALE GENOMIC DNA]</scope>
    <source>
        <strain evidence="12">Foshan</strain>
    </source>
</reference>
<evidence type="ECO:0000256" key="5">
    <source>
        <dbReference type="ARBA" id="ARBA00022725"/>
    </source>
</evidence>
<keyword evidence="12" id="KW-1185">Reference proteome</keyword>